<comment type="caution">
    <text evidence="2">The sequence shown here is derived from an EMBL/GenBank/DDBJ whole genome shotgun (WGS) entry which is preliminary data.</text>
</comment>
<protein>
    <submittedName>
        <fullName evidence="2">Uncharacterized protein</fullName>
    </submittedName>
</protein>
<feature type="compositionally biased region" description="Basic and acidic residues" evidence="1">
    <location>
        <begin position="28"/>
        <end position="40"/>
    </location>
</feature>
<organism evidence="2 3">
    <name type="scientific">Portunus trituberculatus</name>
    <name type="common">Swimming crab</name>
    <name type="synonym">Neptunus trituberculatus</name>
    <dbReference type="NCBI Taxonomy" id="210409"/>
    <lineage>
        <taxon>Eukaryota</taxon>
        <taxon>Metazoa</taxon>
        <taxon>Ecdysozoa</taxon>
        <taxon>Arthropoda</taxon>
        <taxon>Crustacea</taxon>
        <taxon>Multicrustacea</taxon>
        <taxon>Malacostraca</taxon>
        <taxon>Eumalacostraca</taxon>
        <taxon>Eucarida</taxon>
        <taxon>Decapoda</taxon>
        <taxon>Pleocyemata</taxon>
        <taxon>Brachyura</taxon>
        <taxon>Eubrachyura</taxon>
        <taxon>Portunoidea</taxon>
        <taxon>Portunidae</taxon>
        <taxon>Portuninae</taxon>
        <taxon>Portunus</taxon>
    </lineage>
</organism>
<accession>A0A5B7IWX7</accession>
<feature type="compositionally biased region" description="Pro residues" evidence="1">
    <location>
        <begin position="50"/>
        <end position="60"/>
    </location>
</feature>
<reference evidence="2 3" key="1">
    <citation type="submission" date="2019-05" db="EMBL/GenBank/DDBJ databases">
        <title>Another draft genome of Portunus trituberculatus and its Hox gene families provides insights of decapod evolution.</title>
        <authorList>
            <person name="Jeong J.-H."/>
            <person name="Song I."/>
            <person name="Kim S."/>
            <person name="Choi T."/>
            <person name="Kim D."/>
            <person name="Ryu S."/>
            <person name="Kim W."/>
        </authorList>
    </citation>
    <scope>NUCLEOTIDE SEQUENCE [LARGE SCALE GENOMIC DNA]</scope>
    <source>
        <tissue evidence="2">Muscle</tissue>
    </source>
</reference>
<dbReference type="AlphaFoldDB" id="A0A5B7IWX7"/>
<feature type="region of interest" description="Disordered" evidence="1">
    <location>
        <begin position="1"/>
        <end position="60"/>
    </location>
</feature>
<gene>
    <name evidence="2" type="ORF">E2C01_083334</name>
</gene>
<evidence type="ECO:0000256" key="1">
    <source>
        <dbReference type="SAM" id="MobiDB-lite"/>
    </source>
</evidence>
<dbReference type="EMBL" id="VSRR010077765">
    <property type="protein sequence ID" value="MPC88432.1"/>
    <property type="molecule type" value="Genomic_DNA"/>
</dbReference>
<evidence type="ECO:0000313" key="3">
    <source>
        <dbReference type="Proteomes" id="UP000324222"/>
    </source>
</evidence>
<dbReference type="Proteomes" id="UP000324222">
    <property type="component" value="Unassembled WGS sequence"/>
</dbReference>
<sequence length="60" mass="6620">MVPKKLISDENKESWESASVSEPLVDSQESHQEKLDKDVFVDGDSSSSDLPPPPHPSPLF</sequence>
<evidence type="ECO:0000313" key="2">
    <source>
        <dbReference type="EMBL" id="MPC88432.1"/>
    </source>
</evidence>
<name>A0A5B7IWX7_PORTR</name>
<feature type="compositionally biased region" description="Basic and acidic residues" evidence="1">
    <location>
        <begin position="1"/>
        <end position="15"/>
    </location>
</feature>
<keyword evidence="3" id="KW-1185">Reference proteome</keyword>
<proteinExistence type="predicted"/>